<dbReference type="PANTHER" id="PTHR45969">
    <property type="entry name" value="RING ZINC FINGER PROTEIN-RELATED"/>
    <property type="match status" value="1"/>
</dbReference>
<evidence type="ECO:0000259" key="5">
    <source>
        <dbReference type="PROSITE" id="PS50089"/>
    </source>
</evidence>
<dbReference type="InterPro" id="IPR001841">
    <property type="entry name" value="Znf_RING"/>
</dbReference>
<evidence type="ECO:0000256" key="4">
    <source>
        <dbReference type="PROSITE-ProRule" id="PRU00175"/>
    </source>
</evidence>
<gene>
    <name evidence="6" type="ORF">HPP92_028529</name>
</gene>
<dbReference type="Gene3D" id="3.30.40.10">
    <property type="entry name" value="Zinc/RING finger domain, C3HC4 (zinc finger)"/>
    <property type="match status" value="1"/>
</dbReference>
<reference evidence="6 7" key="1">
    <citation type="journal article" date="2020" name="Nat. Food">
        <title>A phased Vanilla planifolia genome enables genetic improvement of flavour and production.</title>
        <authorList>
            <person name="Hasing T."/>
            <person name="Tang H."/>
            <person name="Brym M."/>
            <person name="Khazi F."/>
            <person name="Huang T."/>
            <person name="Chambers A.H."/>
        </authorList>
    </citation>
    <scope>NUCLEOTIDE SEQUENCE [LARGE SCALE GENOMIC DNA]</scope>
    <source>
        <tissue evidence="6">Leaf</tissue>
    </source>
</reference>
<proteinExistence type="predicted"/>
<accession>A0A835P7M8</accession>
<sequence length="226" mass="26111">MGFPLGYSELIIPKPLLQIVLFFNLLRRILVRFLDAVGLGDLLESDDVLPLEPPTDAPLTVRSVTAMLIQDMLPVVLFKDLLDGEEEEEPDRRAVADACAVCLYEFEPWEEVRRLSNCRHVFHRCCLDRWTEIDQRTCPLCRAPLVHEELQEAFHRRLWEATVADGDADFDDAQFWAPFALGSTGEWRKMKDRYTQISLEFSERSTQGLLKYKEIVKDDHNGSIDK</sequence>
<evidence type="ECO:0000256" key="1">
    <source>
        <dbReference type="ARBA" id="ARBA00022723"/>
    </source>
</evidence>
<dbReference type="GO" id="GO:0061630">
    <property type="term" value="F:ubiquitin protein ligase activity"/>
    <property type="evidence" value="ECO:0007669"/>
    <property type="project" value="TreeGrafter"/>
</dbReference>
<dbReference type="SMART" id="SM00184">
    <property type="entry name" value="RING"/>
    <property type="match status" value="1"/>
</dbReference>
<dbReference type="PANTHER" id="PTHR45969:SF33">
    <property type="entry name" value="RING ZINC FINGER PROTEIN-RELATED"/>
    <property type="match status" value="1"/>
</dbReference>
<dbReference type="InterPro" id="IPR013083">
    <property type="entry name" value="Znf_RING/FYVE/PHD"/>
</dbReference>
<keyword evidence="1" id="KW-0479">Metal-binding</keyword>
<dbReference type="SUPFAM" id="SSF57850">
    <property type="entry name" value="RING/U-box"/>
    <property type="match status" value="1"/>
</dbReference>
<keyword evidence="2 4" id="KW-0863">Zinc-finger</keyword>
<dbReference type="OrthoDB" id="8062037at2759"/>
<name>A0A835P7M8_VANPL</name>
<dbReference type="GO" id="GO:0008270">
    <property type="term" value="F:zinc ion binding"/>
    <property type="evidence" value="ECO:0007669"/>
    <property type="project" value="UniProtKB-KW"/>
</dbReference>
<evidence type="ECO:0000313" key="7">
    <source>
        <dbReference type="Proteomes" id="UP000639772"/>
    </source>
</evidence>
<evidence type="ECO:0000256" key="2">
    <source>
        <dbReference type="ARBA" id="ARBA00022771"/>
    </source>
</evidence>
<organism evidence="6 7">
    <name type="scientific">Vanilla planifolia</name>
    <name type="common">Vanilla</name>
    <dbReference type="NCBI Taxonomy" id="51239"/>
    <lineage>
        <taxon>Eukaryota</taxon>
        <taxon>Viridiplantae</taxon>
        <taxon>Streptophyta</taxon>
        <taxon>Embryophyta</taxon>
        <taxon>Tracheophyta</taxon>
        <taxon>Spermatophyta</taxon>
        <taxon>Magnoliopsida</taxon>
        <taxon>Liliopsida</taxon>
        <taxon>Asparagales</taxon>
        <taxon>Orchidaceae</taxon>
        <taxon>Vanilloideae</taxon>
        <taxon>Vanilleae</taxon>
        <taxon>Vanilla</taxon>
    </lineage>
</organism>
<dbReference type="EMBL" id="JADCNM010000510">
    <property type="protein sequence ID" value="KAG0447016.1"/>
    <property type="molecule type" value="Genomic_DNA"/>
</dbReference>
<dbReference type="GO" id="GO:0016567">
    <property type="term" value="P:protein ubiquitination"/>
    <property type="evidence" value="ECO:0007669"/>
    <property type="project" value="TreeGrafter"/>
</dbReference>
<dbReference type="Proteomes" id="UP000639772">
    <property type="component" value="Unassembled WGS sequence"/>
</dbReference>
<keyword evidence="3" id="KW-0862">Zinc</keyword>
<evidence type="ECO:0000256" key="3">
    <source>
        <dbReference type="ARBA" id="ARBA00022833"/>
    </source>
</evidence>
<comment type="caution">
    <text evidence="6">The sequence shown here is derived from an EMBL/GenBank/DDBJ whole genome shotgun (WGS) entry which is preliminary data.</text>
</comment>
<dbReference type="Pfam" id="PF13639">
    <property type="entry name" value="zf-RING_2"/>
    <property type="match status" value="1"/>
</dbReference>
<feature type="domain" description="RING-type" evidence="5">
    <location>
        <begin position="99"/>
        <end position="142"/>
    </location>
</feature>
<evidence type="ECO:0000313" key="6">
    <source>
        <dbReference type="EMBL" id="KAG0447016.1"/>
    </source>
</evidence>
<protein>
    <recommendedName>
        <fullName evidence="5">RING-type domain-containing protein</fullName>
    </recommendedName>
</protein>
<dbReference type="AlphaFoldDB" id="A0A835P7M8"/>
<dbReference type="PROSITE" id="PS50089">
    <property type="entry name" value="ZF_RING_2"/>
    <property type="match status" value="1"/>
</dbReference>